<evidence type="ECO:0000256" key="12">
    <source>
        <dbReference type="HAMAP-Rule" id="MF_00034"/>
    </source>
</evidence>
<evidence type="ECO:0000256" key="8">
    <source>
        <dbReference type="ARBA" id="ARBA00022842"/>
    </source>
</evidence>
<evidence type="ECO:0000313" key="15">
    <source>
        <dbReference type="Proteomes" id="UP001477672"/>
    </source>
</evidence>
<evidence type="ECO:0000256" key="7">
    <source>
        <dbReference type="ARBA" id="ARBA00022801"/>
    </source>
</evidence>
<keyword evidence="8 12" id="KW-0460">Magnesium</keyword>
<comment type="caution">
    <text evidence="14">The sequence shown here is derived from an EMBL/GenBank/DDBJ whole genome shotgun (WGS) entry which is preliminary data.</text>
</comment>
<name>A0ABV1GG54_9FIRM</name>
<feature type="binding site" evidence="12">
    <location>
        <position position="140"/>
    </location>
    <ligand>
        <name>Mg(2+)</name>
        <dbReference type="ChEBI" id="CHEBI:18420"/>
        <label>1</label>
    </ligand>
</feature>
<proteinExistence type="inferred from homology"/>
<dbReference type="InterPro" id="IPR012337">
    <property type="entry name" value="RNaseH-like_sf"/>
</dbReference>
<evidence type="ECO:0000256" key="4">
    <source>
        <dbReference type="ARBA" id="ARBA00022723"/>
    </source>
</evidence>
<dbReference type="HAMAP" id="MF_00034">
    <property type="entry name" value="RuvC"/>
    <property type="match status" value="1"/>
</dbReference>
<dbReference type="PANTHER" id="PTHR30194:SF3">
    <property type="entry name" value="CROSSOVER JUNCTION ENDODEOXYRIBONUCLEASE RUVC"/>
    <property type="match status" value="1"/>
</dbReference>
<feature type="active site" evidence="12">
    <location>
        <position position="140"/>
    </location>
</feature>
<protein>
    <recommendedName>
        <fullName evidence="12 13">Crossover junction endodeoxyribonuclease RuvC</fullName>
        <ecNumber evidence="12 13">3.1.21.10</ecNumber>
    </recommendedName>
    <alternativeName>
        <fullName evidence="12">Holliday junction nuclease RuvC</fullName>
    </alternativeName>
    <alternativeName>
        <fullName evidence="12">Holliday junction resolvase RuvC</fullName>
    </alternativeName>
</protein>
<comment type="cofactor">
    <cofactor evidence="12">
        <name>Mg(2+)</name>
        <dbReference type="ChEBI" id="CHEBI:18420"/>
    </cofactor>
    <text evidence="12">Binds 2 Mg(2+) ion per subunit.</text>
</comment>
<dbReference type="InterPro" id="IPR002176">
    <property type="entry name" value="X-over_junc_endoDNase_RuvC"/>
</dbReference>
<evidence type="ECO:0000256" key="5">
    <source>
        <dbReference type="ARBA" id="ARBA00022759"/>
    </source>
</evidence>
<feature type="active site" evidence="12">
    <location>
        <position position="7"/>
    </location>
</feature>
<evidence type="ECO:0000256" key="9">
    <source>
        <dbReference type="ARBA" id="ARBA00023125"/>
    </source>
</evidence>
<dbReference type="Pfam" id="PF02075">
    <property type="entry name" value="RuvC"/>
    <property type="match status" value="1"/>
</dbReference>
<evidence type="ECO:0000256" key="13">
    <source>
        <dbReference type="NCBIfam" id="TIGR00228"/>
    </source>
</evidence>
<comment type="catalytic activity">
    <reaction evidence="12">
        <text>Endonucleolytic cleavage at a junction such as a reciprocal single-stranded crossover between two homologous DNA duplexes (Holliday junction).</text>
        <dbReference type="EC" id="3.1.21.10"/>
    </reaction>
</comment>
<feature type="binding site" evidence="12">
    <location>
        <position position="67"/>
    </location>
    <ligand>
        <name>Mg(2+)</name>
        <dbReference type="ChEBI" id="CHEBI:18420"/>
        <label>2</label>
    </ligand>
</feature>
<dbReference type="EC" id="3.1.21.10" evidence="12 13"/>
<accession>A0ABV1GG54</accession>
<keyword evidence="15" id="KW-1185">Reference proteome</keyword>
<dbReference type="Gene3D" id="3.30.420.10">
    <property type="entry name" value="Ribonuclease H-like superfamily/Ribonuclease H"/>
    <property type="match status" value="1"/>
</dbReference>
<gene>
    <name evidence="12 14" type="primary">ruvC</name>
    <name evidence="14" type="ORF">WMO24_10225</name>
</gene>
<keyword evidence="4 12" id="KW-0479">Metal-binding</keyword>
<comment type="similarity">
    <text evidence="1 12">Belongs to the RuvC family.</text>
</comment>
<keyword evidence="10 12" id="KW-0233">DNA recombination</keyword>
<evidence type="ECO:0000256" key="2">
    <source>
        <dbReference type="ARBA" id="ARBA00022490"/>
    </source>
</evidence>
<dbReference type="PRINTS" id="PR00696">
    <property type="entry name" value="RSOLVASERUVC"/>
</dbReference>
<comment type="subunit">
    <text evidence="12">Homodimer which binds Holliday junction (HJ) DNA. The HJ becomes 2-fold symmetrical on binding to RuvC with unstacked arms; it has a different conformation from HJ DNA in complex with RuvA. In the full resolvosome a probable DNA-RuvA(4)-RuvB(12)-RuvC(2) complex forms which resolves the HJ.</text>
</comment>
<dbReference type="Proteomes" id="UP001477672">
    <property type="component" value="Unassembled WGS sequence"/>
</dbReference>
<evidence type="ECO:0000256" key="3">
    <source>
        <dbReference type="ARBA" id="ARBA00022722"/>
    </source>
</evidence>
<dbReference type="NCBIfam" id="TIGR00228">
    <property type="entry name" value="ruvC"/>
    <property type="match status" value="1"/>
</dbReference>
<evidence type="ECO:0000256" key="1">
    <source>
        <dbReference type="ARBA" id="ARBA00009518"/>
    </source>
</evidence>
<keyword evidence="5 12" id="KW-0255">Endonuclease</keyword>
<dbReference type="SUPFAM" id="SSF53098">
    <property type="entry name" value="Ribonuclease H-like"/>
    <property type="match status" value="1"/>
</dbReference>
<dbReference type="PROSITE" id="PS01321">
    <property type="entry name" value="RUVC"/>
    <property type="match status" value="1"/>
</dbReference>
<keyword evidence="3 12" id="KW-0540">Nuclease</keyword>
<sequence>MRILGIDPGYAIVGFGAVDYERNQFTTLQYGAITTRSHTVFEDRLEEIYTDMTQLLDTVRPDAVAIETLFYTTNQKTVIAVAEARGVILLCAKLARVPIFEYTPLQVKQSVSGYGRAPKKQVQEMTRRILRLPEVPKPDDTADALAMAICHGYSFRSRQYGIAQTRRQQMGYY</sequence>
<reference evidence="14 15" key="1">
    <citation type="submission" date="2024-03" db="EMBL/GenBank/DDBJ databases">
        <title>Human intestinal bacterial collection.</title>
        <authorList>
            <person name="Pauvert C."/>
            <person name="Hitch T.C.A."/>
            <person name="Clavel T."/>
        </authorList>
    </citation>
    <scope>NUCLEOTIDE SEQUENCE [LARGE SCALE GENOMIC DNA]</scope>
    <source>
        <strain evidence="14 15">CLA-JM-H11</strain>
    </source>
</reference>
<dbReference type="NCBIfam" id="NF000711">
    <property type="entry name" value="PRK00039.2-1"/>
    <property type="match status" value="1"/>
</dbReference>
<comment type="function">
    <text evidence="12">The RuvA-RuvB-RuvC complex processes Holliday junction (HJ) DNA during genetic recombination and DNA repair. Endonuclease that resolves HJ intermediates. Cleaves cruciform DNA by making single-stranded nicks across the HJ at symmetrical positions within the homologous arms, yielding a 5'-phosphate and a 3'-hydroxyl group; requires a central core of homology in the junction. The consensus cleavage sequence is 5'-(A/T)TT(C/G)-3'. Cleavage occurs on the 3'-side of the TT dinucleotide at the point of strand exchange. HJ branch migration catalyzed by RuvA-RuvB allows RuvC to scan DNA until it finds its consensus sequence, where it cleaves and resolves the cruciform DNA.</text>
</comment>
<evidence type="ECO:0000256" key="11">
    <source>
        <dbReference type="ARBA" id="ARBA00023204"/>
    </source>
</evidence>
<evidence type="ECO:0000313" key="14">
    <source>
        <dbReference type="EMBL" id="MEQ2520800.1"/>
    </source>
</evidence>
<dbReference type="PANTHER" id="PTHR30194">
    <property type="entry name" value="CROSSOVER JUNCTION ENDODEOXYRIBONUCLEASE RUVC"/>
    <property type="match status" value="1"/>
</dbReference>
<comment type="subcellular location">
    <subcellularLocation>
        <location evidence="12">Cytoplasm</location>
    </subcellularLocation>
</comment>
<keyword evidence="11 12" id="KW-0234">DNA repair</keyword>
<dbReference type="EMBL" id="JBBMFA010000096">
    <property type="protein sequence ID" value="MEQ2520800.1"/>
    <property type="molecule type" value="Genomic_DNA"/>
</dbReference>
<evidence type="ECO:0000256" key="10">
    <source>
        <dbReference type="ARBA" id="ARBA00023172"/>
    </source>
</evidence>
<feature type="active site" evidence="12">
    <location>
        <position position="67"/>
    </location>
</feature>
<organism evidence="14 15">
    <name type="scientific">Ruthenibacterium intestinale</name>
    <dbReference type="NCBI Taxonomy" id="3133163"/>
    <lineage>
        <taxon>Bacteria</taxon>
        <taxon>Bacillati</taxon>
        <taxon>Bacillota</taxon>
        <taxon>Clostridia</taxon>
        <taxon>Eubacteriales</taxon>
        <taxon>Oscillospiraceae</taxon>
        <taxon>Ruthenibacterium</taxon>
    </lineage>
</organism>
<keyword evidence="7 12" id="KW-0378">Hydrolase</keyword>
<evidence type="ECO:0000256" key="6">
    <source>
        <dbReference type="ARBA" id="ARBA00022763"/>
    </source>
</evidence>
<keyword evidence="2 12" id="KW-0963">Cytoplasm</keyword>
<feature type="binding site" evidence="12">
    <location>
        <position position="7"/>
    </location>
    <ligand>
        <name>Mg(2+)</name>
        <dbReference type="ChEBI" id="CHEBI:18420"/>
        <label>1</label>
    </ligand>
</feature>
<dbReference type="CDD" id="cd16962">
    <property type="entry name" value="RuvC"/>
    <property type="match status" value="1"/>
</dbReference>
<keyword evidence="6 12" id="KW-0227">DNA damage</keyword>
<keyword evidence="9 12" id="KW-0238">DNA-binding</keyword>
<dbReference type="RefSeq" id="WP_349216346.1">
    <property type="nucleotide sequence ID" value="NZ_JBBMFA010000096.1"/>
</dbReference>
<dbReference type="InterPro" id="IPR036397">
    <property type="entry name" value="RNaseH_sf"/>
</dbReference>
<dbReference type="InterPro" id="IPR020563">
    <property type="entry name" value="X-over_junc_endoDNase_Mg_BS"/>
</dbReference>